<evidence type="ECO:0000259" key="10">
    <source>
        <dbReference type="PROSITE" id="PS50110"/>
    </source>
</evidence>
<dbReference type="RefSeq" id="WP_390198603.1">
    <property type="nucleotide sequence ID" value="NZ_JBHSDV010000002.1"/>
</dbReference>
<feature type="domain" description="Response regulatory" evidence="10">
    <location>
        <begin position="6"/>
        <end position="123"/>
    </location>
</feature>
<dbReference type="InterPro" id="IPR009057">
    <property type="entry name" value="Homeodomain-like_sf"/>
</dbReference>
<evidence type="ECO:0000259" key="9">
    <source>
        <dbReference type="PROSITE" id="PS01124"/>
    </source>
</evidence>
<dbReference type="PANTHER" id="PTHR42713:SF3">
    <property type="entry name" value="TRANSCRIPTIONAL REGULATORY PROTEIN HPTR"/>
    <property type="match status" value="1"/>
</dbReference>
<keyword evidence="2" id="KW-0963">Cytoplasm</keyword>
<dbReference type="EMBL" id="JBHSDV010000002">
    <property type="protein sequence ID" value="MFC4387941.1"/>
    <property type="molecule type" value="Genomic_DNA"/>
</dbReference>
<dbReference type="InterPro" id="IPR020449">
    <property type="entry name" value="Tscrpt_reg_AraC-type_HTH"/>
</dbReference>
<dbReference type="InterPro" id="IPR018062">
    <property type="entry name" value="HTH_AraC-typ_CS"/>
</dbReference>
<dbReference type="Pfam" id="PF00072">
    <property type="entry name" value="Response_reg"/>
    <property type="match status" value="1"/>
</dbReference>
<evidence type="ECO:0000256" key="1">
    <source>
        <dbReference type="ARBA" id="ARBA00004496"/>
    </source>
</evidence>
<dbReference type="PRINTS" id="PR00032">
    <property type="entry name" value="HTHARAC"/>
</dbReference>
<dbReference type="Pfam" id="PF12833">
    <property type="entry name" value="HTH_18"/>
    <property type="match status" value="1"/>
</dbReference>
<evidence type="ECO:0000313" key="11">
    <source>
        <dbReference type="EMBL" id="MFC4387941.1"/>
    </source>
</evidence>
<keyword evidence="3 8" id="KW-0597">Phosphoprotein</keyword>
<feature type="domain" description="HTH araC/xylS-type" evidence="9">
    <location>
        <begin position="408"/>
        <end position="506"/>
    </location>
</feature>
<dbReference type="SMART" id="SM00342">
    <property type="entry name" value="HTH_ARAC"/>
    <property type="match status" value="1"/>
</dbReference>
<accession>A0ABV8VY10</accession>
<proteinExistence type="predicted"/>
<comment type="subcellular location">
    <subcellularLocation>
        <location evidence="1">Cytoplasm</location>
    </subcellularLocation>
</comment>
<dbReference type="SUPFAM" id="SSF52172">
    <property type="entry name" value="CheY-like"/>
    <property type="match status" value="1"/>
</dbReference>
<dbReference type="PROSITE" id="PS00041">
    <property type="entry name" value="HTH_ARAC_FAMILY_1"/>
    <property type="match status" value="1"/>
</dbReference>
<reference evidence="12" key="1">
    <citation type="journal article" date="2019" name="Int. J. Syst. Evol. Microbiol.">
        <title>The Global Catalogue of Microorganisms (GCM) 10K type strain sequencing project: providing services to taxonomists for standard genome sequencing and annotation.</title>
        <authorList>
            <consortium name="The Broad Institute Genomics Platform"/>
            <consortium name="The Broad Institute Genome Sequencing Center for Infectious Disease"/>
            <person name="Wu L."/>
            <person name="Ma J."/>
        </authorList>
    </citation>
    <scope>NUCLEOTIDE SEQUENCE [LARGE SCALE GENOMIC DNA]</scope>
    <source>
        <strain evidence="12">KACC 14058</strain>
    </source>
</reference>
<dbReference type="PANTHER" id="PTHR42713">
    <property type="entry name" value="HISTIDINE KINASE-RELATED"/>
    <property type="match status" value="1"/>
</dbReference>
<dbReference type="InterPro" id="IPR018060">
    <property type="entry name" value="HTH_AraC"/>
</dbReference>
<gene>
    <name evidence="11" type="ORF">ACFOZ1_08965</name>
</gene>
<dbReference type="InterPro" id="IPR011006">
    <property type="entry name" value="CheY-like_superfamily"/>
</dbReference>
<dbReference type="SMART" id="SM00448">
    <property type="entry name" value="REC"/>
    <property type="match status" value="1"/>
</dbReference>
<evidence type="ECO:0000256" key="5">
    <source>
        <dbReference type="ARBA" id="ARBA00023015"/>
    </source>
</evidence>
<protein>
    <submittedName>
        <fullName evidence="11">Response regulator</fullName>
    </submittedName>
</protein>
<evidence type="ECO:0000256" key="6">
    <source>
        <dbReference type="ARBA" id="ARBA00023125"/>
    </source>
</evidence>
<evidence type="ECO:0000256" key="4">
    <source>
        <dbReference type="ARBA" id="ARBA00023012"/>
    </source>
</evidence>
<keyword evidence="7" id="KW-0804">Transcription</keyword>
<dbReference type="PROSITE" id="PS01124">
    <property type="entry name" value="HTH_ARAC_FAMILY_2"/>
    <property type="match status" value="1"/>
</dbReference>
<evidence type="ECO:0000256" key="7">
    <source>
        <dbReference type="ARBA" id="ARBA00023163"/>
    </source>
</evidence>
<evidence type="ECO:0000256" key="3">
    <source>
        <dbReference type="ARBA" id="ARBA00022553"/>
    </source>
</evidence>
<dbReference type="CDD" id="cd17536">
    <property type="entry name" value="REC_YesN-like"/>
    <property type="match status" value="1"/>
</dbReference>
<dbReference type="Gene3D" id="3.40.50.2300">
    <property type="match status" value="1"/>
</dbReference>
<sequence length="511" mass="60639">MKEFYKVLIVDDEMLIRQGIINYIEWENEGYKIIGEASNGEEALEILDRDQPHILITDIVMPGMDGIELVKYVKEHFPSIEIIVLSSFEDFDYVKQTFQNGVADYILKPKLNTKDLLHTLHRITQEQTKTHRPQVNKYSIEDALKKTVEGYQSIREMEMIRNLFTFDTFMILEILFKKDYTNTWTTTRIKAVLSNITSDFICYQIPLHEDNLIILFNFSKDDLNKIKEKIQTISNQQPTSEHKSKWLISKTFDSVNDLKKIYETNHTTMQRYMFYLPNQVFLTFDTLPEGDKKIIQFDLNHMIYLFKRKQFQEAYQYVNQHIEILSNHYEKDVFEFKSWLENILFNIIVLLGNMDYDTSELDAYKYNYFSDINDAFHVQDAINTFQHFLKKVDEVLLPDISENVTNIQLILDYIENHYNENLTLQTLADHFHFNPSYLSSYFSKHHKEGFSEYLNTIRVKKAAEILIQSDLSISAISEEVGYSNPSYFTKVFKRIIKQSPSQYRKLNKQMN</sequence>
<dbReference type="InterPro" id="IPR051552">
    <property type="entry name" value="HptR"/>
</dbReference>
<comment type="caution">
    <text evidence="11">The sequence shown here is derived from an EMBL/GenBank/DDBJ whole genome shotgun (WGS) entry which is preliminary data.</text>
</comment>
<dbReference type="SUPFAM" id="SSF46689">
    <property type="entry name" value="Homeodomain-like"/>
    <property type="match status" value="2"/>
</dbReference>
<dbReference type="InterPro" id="IPR001789">
    <property type="entry name" value="Sig_transdc_resp-reg_receiver"/>
</dbReference>
<keyword evidence="4" id="KW-0902">Two-component regulatory system</keyword>
<keyword evidence="5" id="KW-0805">Transcription regulation</keyword>
<evidence type="ECO:0000256" key="2">
    <source>
        <dbReference type="ARBA" id="ARBA00022490"/>
    </source>
</evidence>
<dbReference type="Proteomes" id="UP001595880">
    <property type="component" value="Unassembled WGS sequence"/>
</dbReference>
<name>A0ABV8VY10_9BACI</name>
<dbReference type="PROSITE" id="PS50110">
    <property type="entry name" value="RESPONSE_REGULATORY"/>
    <property type="match status" value="1"/>
</dbReference>
<feature type="modified residue" description="4-aspartylphosphate" evidence="8">
    <location>
        <position position="58"/>
    </location>
</feature>
<evidence type="ECO:0000256" key="8">
    <source>
        <dbReference type="PROSITE-ProRule" id="PRU00169"/>
    </source>
</evidence>
<keyword evidence="6" id="KW-0238">DNA-binding</keyword>
<evidence type="ECO:0000313" key="12">
    <source>
        <dbReference type="Proteomes" id="UP001595880"/>
    </source>
</evidence>
<organism evidence="11 12">
    <name type="scientific">Gracilibacillus marinus</name>
    <dbReference type="NCBI Taxonomy" id="630535"/>
    <lineage>
        <taxon>Bacteria</taxon>
        <taxon>Bacillati</taxon>
        <taxon>Bacillota</taxon>
        <taxon>Bacilli</taxon>
        <taxon>Bacillales</taxon>
        <taxon>Bacillaceae</taxon>
        <taxon>Gracilibacillus</taxon>
    </lineage>
</organism>
<dbReference type="Gene3D" id="1.10.10.60">
    <property type="entry name" value="Homeodomain-like"/>
    <property type="match status" value="2"/>
</dbReference>
<keyword evidence="12" id="KW-1185">Reference proteome</keyword>